<accession>A0A8A7KBP0</accession>
<dbReference type="Gene3D" id="3.40.50.300">
    <property type="entry name" value="P-loop containing nucleotide triphosphate hydrolases"/>
    <property type="match status" value="1"/>
</dbReference>
<evidence type="ECO:0000313" key="8">
    <source>
        <dbReference type="EMBL" id="QTL99263.1"/>
    </source>
</evidence>
<dbReference type="Pfam" id="PF03610">
    <property type="entry name" value="EIIA-man"/>
    <property type="match status" value="1"/>
</dbReference>
<evidence type="ECO:0000313" key="9">
    <source>
        <dbReference type="Proteomes" id="UP000665020"/>
    </source>
</evidence>
<dbReference type="GO" id="GO:0003677">
    <property type="term" value="F:DNA binding"/>
    <property type="evidence" value="ECO:0007669"/>
    <property type="project" value="UniProtKB-KW"/>
</dbReference>
<keyword evidence="3" id="KW-0067">ATP-binding</keyword>
<dbReference type="KEGG" id="ifn:GM661_15540"/>
<dbReference type="GO" id="GO:0016740">
    <property type="term" value="F:transferase activity"/>
    <property type="evidence" value="ECO:0007669"/>
    <property type="project" value="UniProtKB-KW"/>
</dbReference>
<evidence type="ECO:0000256" key="3">
    <source>
        <dbReference type="ARBA" id="ARBA00022840"/>
    </source>
</evidence>
<dbReference type="InterPro" id="IPR025943">
    <property type="entry name" value="Sigma_54_int_dom_ATP-bd_2"/>
</dbReference>
<dbReference type="Gene3D" id="1.10.10.10">
    <property type="entry name" value="Winged helix-like DNA-binding domain superfamily/Winged helix DNA-binding domain"/>
    <property type="match status" value="1"/>
</dbReference>
<dbReference type="GO" id="GO:0006355">
    <property type="term" value="P:regulation of DNA-templated transcription"/>
    <property type="evidence" value="ECO:0007669"/>
    <property type="project" value="InterPro"/>
</dbReference>
<evidence type="ECO:0000256" key="1">
    <source>
        <dbReference type="ARBA" id="ARBA00022679"/>
    </source>
</evidence>
<feature type="domain" description="PRD" evidence="7">
    <location>
        <begin position="432"/>
        <end position="537"/>
    </location>
</feature>
<dbReference type="Proteomes" id="UP000665020">
    <property type="component" value="Chromosome"/>
</dbReference>
<dbReference type="RefSeq" id="WP_230867660.1">
    <property type="nucleotide sequence ID" value="NZ_CP046640.1"/>
</dbReference>
<dbReference type="Gene3D" id="1.10.1790.10">
    <property type="entry name" value="PRD domain"/>
    <property type="match status" value="2"/>
</dbReference>
<dbReference type="PROSITE" id="PS51372">
    <property type="entry name" value="PRD_2"/>
    <property type="match status" value="2"/>
</dbReference>
<evidence type="ECO:0000256" key="2">
    <source>
        <dbReference type="ARBA" id="ARBA00022741"/>
    </source>
</evidence>
<dbReference type="Gene3D" id="3.40.50.510">
    <property type="entry name" value="Phosphotransferase system, mannose-type IIA component"/>
    <property type="match status" value="1"/>
</dbReference>
<dbReference type="PROSITE" id="PS51096">
    <property type="entry name" value="PTS_EIIA_TYPE_4"/>
    <property type="match status" value="1"/>
</dbReference>
<feature type="domain" description="PRD" evidence="7">
    <location>
        <begin position="789"/>
        <end position="895"/>
    </location>
</feature>
<dbReference type="PROSITE" id="PS50045">
    <property type="entry name" value="SIGMA54_INTERACT_4"/>
    <property type="match status" value="1"/>
</dbReference>
<dbReference type="Pfam" id="PF00874">
    <property type="entry name" value="PRD"/>
    <property type="match status" value="2"/>
</dbReference>
<dbReference type="PROSITE" id="PS00676">
    <property type="entry name" value="SIGMA54_INTERACT_2"/>
    <property type="match status" value="1"/>
</dbReference>
<dbReference type="PANTHER" id="PTHR32071">
    <property type="entry name" value="TRANSCRIPTIONAL REGULATORY PROTEIN"/>
    <property type="match status" value="1"/>
</dbReference>
<dbReference type="GO" id="GO:0005524">
    <property type="term" value="F:ATP binding"/>
    <property type="evidence" value="ECO:0007669"/>
    <property type="project" value="UniProtKB-KW"/>
</dbReference>
<dbReference type="GO" id="GO:0009401">
    <property type="term" value="P:phosphoenolpyruvate-dependent sugar phosphotransferase system"/>
    <property type="evidence" value="ECO:0007669"/>
    <property type="project" value="InterPro"/>
</dbReference>
<dbReference type="InterPro" id="IPR011608">
    <property type="entry name" value="PRD"/>
</dbReference>
<reference evidence="8" key="1">
    <citation type="submission" date="2019-12" db="EMBL/GenBank/DDBJ databases">
        <authorList>
            <person name="zhang j."/>
            <person name="sun C.M."/>
        </authorList>
    </citation>
    <scope>NUCLEOTIDE SEQUENCE</scope>
    <source>
        <strain evidence="8">NS-1</strain>
    </source>
</reference>
<dbReference type="SMART" id="SM00382">
    <property type="entry name" value="AAA"/>
    <property type="match status" value="1"/>
</dbReference>
<keyword evidence="9" id="KW-1185">Reference proteome</keyword>
<keyword evidence="1" id="KW-0808">Transferase</keyword>
<gene>
    <name evidence="8" type="ORF">GM661_15540</name>
</gene>
<dbReference type="SUPFAM" id="SSF52540">
    <property type="entry name" value="P-loop containing nucleoside triphosphate hydrolases"/>
    <property type="match status" value="1"/>
</dbReference>
<dbReference type="PROSITE" id="PS00675">
    <property type="entry name" value="SIGMA54_INTERACT_1"/>
    <property type="match status" value="1"/>
</dbReference>
<keyword evidence="4" id="KW-0238">DNA-binding</keyword>
<feature type="domain" description="PTS EIIA type-4" evidence="6">
    <location>
        <begin position="540"/>
        <end position="678"/>
    </location>
</feature>
<proteinExistence type="predicted"/>
<dbReference type="GO" id="GO:0016020">
    <property type="term" value="C:membrane"/>
    <property type="evidence" value="ECO:0007669"/>
    <property type="project" value="InterPro"/>
</dbReference>
<dbReference type="InterPro" id="IPR036390">
    <property type="entry name" value="WH_DNA-bd_sf"/>
</dbReference>
<dbReference type="InterPro" id="IPR036634">
    <property type="entry name" value="PRD_sf"/>
</dbReference>
<dbReference type="InterPro" id="IPR027417">
    <property type="entry name" value="P-loop_NTPase"/>
</dbReference>
<dbReference type="EMBL" id="CP046640">
    <property type="protein sequence ID" value="QTL99263.1"/>
    <property type="molecule type" value="Genomic_DNA"/>
</dbReference>
<dbReference type="SUPFAM" id="SSF46785">
    <property type="entry name" value="Winged helix' DNA-binding domain"/>
    <property type="match status" value="1"/>
</dbReference>
<evidence type="ECO:0000259" key="7">
    <source>
        <dbReference type="PROSITE" id="PS51372"/>
    </source>
</evidence>
<dbReference type="AlphaFoldDB" id="A0A8A7KBP0"/>
<evidence type="ECO:0000259" key="6">
    <source>
        <dbReference type="PROSITE" id="PS51096"/>
    </source>
</evidence>
<dbReference type="CDD" id="cd00009">
    <property type="entry name" value="AAA"/>
    <property type="match status" value="1"/>
</dbReference>
<sequence length="895" mass="102037">MKRIDIVYKKLKELTSNHGITTSQLANELGLSRANVSSDLNRLCDKKMALKEGTKPVYYRAIKVKNTMPKTSLDIFAKSNQSLFSAVEQAKAAVVYPPHGMHMLLFGETGVGKSMFAELIYKYGLEIGKFSHSAPFIVFNCADYANNPQLLVCQLFGTRKGTYTGADTDRAGLIEKADNGILFLDEIHRLPPEGQEMLFTFIDRGTFRRLGETETERKAKVLIISATTENPESSLLKTFIRRIPMIIRIPNLEKRSVDERLNLLIQFLRSESARLGKPIFVSVNSMRSLLGYNCPNNIGQLKTDIQLICAKAYSDYVSGKKDDIRIVSSDLPASIKEGLLTKTNHRQIWNRLIGINNRYCIFDSSNKKNFFESNEDTENIYEMIDSRVQELKNRGMTDKQIEIEINNDIRSYFKKCIEAVEKKIDFSSIEKFVGYDVINVVNEIIAYSEEKLNRHFDTYIKYGLAVHIHNLINRINGNREIVNSQLNLIRKEHNIEFSVAIKCLKFIERTFDISMPIDEAGFIAMFFLHDEITLQRHKEKVKVIVVAHGSTTASSMANTCNQLLNMDYVVGFNAPLNENPQKIYNRIKNYLKNTPGKSDVLMLVDMGSLTNFGDELQNELKILVKTIPLVSTPHVIEAARKAIMGYPLDYVYQKTMNVNDLLSKEVKYPLTDKKVNNIFIITACTTGEGSALTIKNLLEDELDFNKSSFEIIPLRITGKNDIYSRVSSLENYGKVLCIVSSFKTNLNIPHFTLDQIFNGKAIDKIQTLIQQEETFNSISKTLGNMLKNINSKTVFNDIRQFIQNVEIKIERKLTTSVLIGVTCHIGCMIDRLKGNEEINEYPERLHYIQENTEIFNIIKNECKFLNKNYGINISDDEICYISTFFNPDNCEQQAG</sequence>
<dbReference type="InterPro" id="IPR004701">
    <property type="entry name" value="PTS_EIIA_man-typ"/>
</dbReference>
<dbReference type="InterPro" id="IPR025662">
    <property type="entry name" value="Sigma_54_int_dom_ATP-bd_1"/>
</dbReference>
<dbReference type="InterPro" id="IPR002078">
    <property type="entry name" value="Sigma_54_int"/>
</dbReference>
<dbReference type="InterPro" id="IPR036662">
    <property type="entry name" value="PTS_EIIA_man-typ_sf"/>
</dbReference>
<evidence type="ECO:0000256" key="4">
    <source>
        <dbReference type="ARBA" id="ARBA00023125"/>
    </source>
</evidence>
<name>A0A8A7KBP0_9FIRM</name>
<dbReference type="InterPro" id="IPR036388">
    <property type="entry name" value="WH-like_DNA-bd_sf"/>
</dbReference>
<dbReference type="PANTHER" id="PTHR32071:SF38">
    <property type="entry name" value="PSP OPERON TRANSCRIPTIONAL ACTIVATOR"/>
    <property type="match status" value="1"/>
</dbReference>
<feature type="domain" description="Sigma-54 factor interaction" evidence="5">
    <location>
        <begin position="76"/>
        <end position="310"/>
    </location>
</feature>
<keyword evidence="2" id="KW-0547">Nucleotide-binding</keyword>
<dbReference type="SUPFAM" id="SSF53062">
    <property type="entry name" value="PTS system fructose IIA component-like"/>
    <property type="match status" value="1"/>
</dbReference>
<dbReference type="InterPro" id="IPR003593">
    <property type="entry name" value="AAA+_ATPase"/>
</dbReference>
<evidence type="ECO:0000259" key="5">
    <source>
        <dbReference type="PROSITE" id="PS50045"/>
    </source>
</evidence>
<organism evidence="8 9">
    <name type="scientific">Iocasia fonsfrigidae</name>
    <dbReference type="NCBI Taxonomy" id="2682810"/>
    <lineage>
        <taxon>Bacteria</taxon>
        <taxon>Bacillati</taxon>
        <taxon>Bacillota</taxon>
        <taxon>Clostridia</taxon>
        <taxon>Halanaerobiales</taxon>
        <taxon>Halanaerobiaceae</taxon>
        <taxon>Iocasia</taxon>
    </lineage>
</organism>
<dbReference type="SUPFAM" id="SSF63520">
    <property type="entry name" value="PTS-regulatory domain, PRD"/>
    <property type="match status" value="2"/>
</dbReference>
<dbReference type="Pfam" id="PF00158">
    <property type="entry name" value="Sigma54_activat"/>
    <property type="match status" value="1"/>
</dbReference>
<protein>
    <submittedName>
        <fullName evidence="8">PRD domain-containing protein</fullName>
    </submittedName>
</protein>